<dbReference type="Pfam" id="PF03668">
    <property type="entry name" value="RapZ-like_N"/>
    <property type="match status" value="1"/>
</dbReference>
<comment type="caution">
    <text evidence="7">The sequence shown here is derived from an EMBL/GenBank/DDBJ whole genome shotgun (WGS) entry which is preliminary data.</text>
</comment>
<dbReference type="InterPro" id="IPR053930">
    <property type="entry name" value="RapZ-like_N"/>
</dbReference>
<dbReference type="InterPro" id="IPR027417">
    <property type="entry name" value="P-loop_NTPase"/>
</dbReference>
<dbReference type="Pfam" id="PF22740">
    <property type="entry name" value="PapZ_C"/>
    <property type="match status" value="1"/>
</dbReference>
<feature type="binding site" evidence="4">
    <location>
        <begin position="62"/>
        <end position="65"/>
    </location>
    <ligand>
        <name>GTP</name>
        <dbReference type="ChEBI" id="CHEBI:37565"/>
    </ligand>
</feature>
<evidence type="ECO:0000256" key="2">
    <source>
        <dbReference type="ARBA" id="ARBA00022840"/>
    </source>
</evidence>
<protein>
    <submittedName>
        <fullName evidence="7">RNase adapter RapZ</fullName>
    </submittedName>
</protein>
<evidence type="ECO:0000256" key="1">
    <source>
        <dbReference type="ARBA" id="ARBA00022741"/>
    </source>
</evidence>
<dbReference type="SUPFAM" id="SSF52540">
    <property type="entry name" value="P-loop containing nucleoside triphosphate hydrolases"/>
    <property type="match status" value="1"/>
</dbReference>
<name>A0A2W5N7V8_9BACT</name>
<evidence type="ECO:0000259" key="5">
    <source>
        <dbReference type="Pfam" id="PF03668"/>
    </source>
</evidence>
<gene>
    <name evidence="7" type="ORF">DI551_01270</name>
</gene>
<dbReference type="PIRSF" id="PIRSF005052">
    <property type="entry name" value="P-loopkin"/>
    <property type="match status" value="1"/>
</dbReference>
<keyword evidence="2 4" id="KW-0067">ATP-binding</keyword>
<proteinExistence type="inferred from homology"/>
<dbReference type="PANTHER" id="PTHR30448">
    <property type="entry name" value="RNASE ADAPTER PROTEIN RAPZ"/>
    <property type="match status" value="1"/>
</dbReference>
<evidence type="ECO:0000259" key="6">
    <source>
        <dbReference type="Pfam" id="PF22740"/>
    </source>
</evidence>
<comment type="caution">
    <text evidence="4">Lacks conserved residue(s) required for the propagation of feature annotation.</text>
</comment>
<evidence type="ECO:0000313" key="7">
    <source>
        <dbReference type="EMBL" id="PZQ48628.1"/>
    </source>
</evidence>
<feature type="domain" description="RapZ C-terminal" evidence="6">
    <location>
        <begin position="162"/>
        <end position="281"/>
    </location>
</feature>
<reference evidence="7 8" key="1">
    <citation type="submission" date="2017-08" db="EMBL/GenBank/DDBJ databases">
        <title>Infants hospitalized years apart are colonized by the same room-sourced microbial strains.</title>
        <authorList>
            <person name="Brooks B."/>
            <person name="Olm M.R."/>
            <person name="Firek B.A."/>
            <person name="Baker R."/>
            <person name="Thomas B.C."/>
            <person name="Morowitz M.J."/>
            <person name="Banfield J.F."/>
        </authorList>
    </citation>
    <scope>NUCLEOTIDE SEQUENCE [LARGE SCALE GENOMIC DNA]</scope>
    <source>
        <strain evidence="7">S2_005_002_R2_29</strain>
    </source>
</reference>
<evidence type="ECO:0000313" key="8">
    <source>
        <dbReference type="Proteomes" id="UP000249417"/>
    </source>
</evidence>
<dbReference type="AlphaFoldDB" id="A0A2W5N7V8"/>
<dbReference type="PANTHER" id="PTHR30448:SF0">
    <property type="entry name" value="RNASE ADAPTER PROTEIN RAPZ"/>
    <property type="match status" value="1"/>
</dbReference>
<dbReference type="InterPro" id="IPR053931">
    <property type="entry name" value="RapZ_C"/>
</dbReference>
<dbReference type="HAMAP" id="MF_00636">
    <property type="entry name" value="RapZ_like"/>
    <property type="match status" value="1"/>
</dbReference>
<feature type="domain" description="RapZ-like N-terminal" evidence="5">
    <location>
        <begin position="10"/>
        <end position="154"/>
    </location>
</feature>
<dbReference type="GO" id="GO:0005524">
    <property type="term" value="F:ATP binding"/>
    <property type="evidence" value="ECO:0007669"/>
    <property type="project" value="UniProtKB-UniRule"/>
</dbReference>
<evidence type="ECO:0000256" key="3">
    <source>
        <dbReference type="ARBA" id="ARBA00023134"/>
    </source>
</evidence>
<dbReference type="Proteomes" id="UP000249417">
    <property type="component" value="Unassembled WGS sequence"/>
</dbReference>
<dbReference type="EMBL" id="QFQB01000004">
    <property type="protein sequence ID" value="PZQ48628.1"/>
    <property type="molecule type" value="Genomic_DNA"/>
</dbReference>
<dbReference type="NCBIfam" id="NF003828">
    <property type="entry name" value="PRK05416.1"/>
    <property type="match status" value="1"/>
</dbReference>
<keyword evidence="3 4" id="KW-0342">GTP-binding</keyword>
<dbReference type="GO" id="GO:0005525">
    <property type="term" value="F:GTP binding"/>
    <property type="evidence" value="ECO:0007669"/>
    <property type="project" value="UniProtKB-UniRule"/>
</dbReference>
<accession>A0A2W5N7V8</accession>
<sequence>MNAPASQQPLLFMTGLSGAGMSSSLKVLEDLGYEVFDNFPLSLLDSLLAEGDHIKPIAIGIDTRTRAFDPQAIIDKAQNHNARVVFITCDENVLQQRYTETRRRHPLSGDRPASAGIKKELSLLYPLREIADPIIDTTDLSIHDLKRVLTGYFEEKRGQRLTVTFMSFGFKNGLPREADIVMDVRFLKNPHWDATLKPRTGLDKSVQDYVEKDASFAGFVENFKTLVKPLFDRYHEEGKTYLTIAFGCTGGKHRSVVMAEKLKDWAQQSGVNAAAEHRDIDRG</sequence>
<evidence type="ECO:0000256" key="4">
    <source>
        <dbReference type="HAMAP-Rule" id="MF_00636"/>
    </source>
</evidence>
<keyword evidence="1 4" id="KW-0547">Nucleotide-binding</keyword>
<organism evidence="7 8">
    <name type="scientific">Micavibrio aeruginosavorus</name>
    <dbReference type="NCBI Taxonomy" id="349221"/>
    <lineage>
        <taxon>Bacteria</taxon>
        <taxon>Pseudomonadati</taxon>
        <taxon>Bdellovibrionota</taxon>
        <taxon>Bdellovibrionia</taxon>
        <taxon>Bdellovibrionales</taxon>
        <taxon>Pseudobdellovibrionaceae</taxon>
        <taxon>Micavibrio</taxon>
    </lineage>
</organism>
<dbReference type="InterPro" id="IPR005337">
    <property type="entry name" value="RapZ-like"/>
</dbReference>